<proteinExistence type="predicted"/>
<accession>A0AAW9JQJ7</accession>
<reference evidence="1" key="1">
    <citation type="submission" date="2023-08" db="EMBL/GenBank/DDBJ databases">
        <title>Genomic characterization of piscicolin 126 produced by Carnobacterium maltaromaticum CM22 strain isolated from salmon (Salmo salar).</title>
        <authorList>
            <person name="Gonzalez-Gragera E."/>
            <person name="Garcia-Lopez J.D."/>
            <person name="Teso-Perez C."/>
            <person name="Gimenez-Hernandez I."/>
            <person name="Peralta-Sanchez J.M."/>
            <person name="Valdivia E."/>
            <person name="Montalban-Lopez M."/>
            <person name="Martin-Platero A.M."/>
            <person name="Banos A."/>
            <person name="Martinez-Bueno M."/>
        </authorList>
    </citation>
    <scope>NUCLEOTIDE SEQUENCE</scope>
    <source>
        <strain evidence="1">CM22</strain>
    </source>
</reference>
<dbReference type="RefSeq" id="WP_322808889.1">
    <property type="nucleotide sequence ID" value="NZ_JAVBVO010000003.1"/>
</dbReference>
<dbReference type="Proteomes" id="UP001290462">
    <property type="component" value="Unassembled WGS sequence"/>
</dbReference>
<protein>
    <submittedName>
        <fullName evidence="1">Uncharacterized protein</fullName>
    </submittedName>
</protein>
<comment type="caution">
    <text evidence="1">The sequence shown here is derived from an EMBL/GenBank/DDBJ whole genome shotgun (WGS) entry which is preliminary data.</text>
</comment>
<dbReference type="EMBL" id="JAVBVO010000003">
    <property type="protein sequence ID" value="MDZ5758722.1"/>
    <property type="molecule type" value="Genomic_DNA"/>
</dbReference>
<sequence>MGLKNVMPDFLHPAKKYMDENGITFEYYEERDSDGFKIFANKNRSKVILKQNKNGYVEIWKDFKWIGVE</sequence>
<evidence type="ECO:0000313" key="1">
    <source>
        <dbReference type="EMBL" id="MDZ5758722.1"/>
    </source>
</evidence>
<organism evidence="1 2">
    <name type="scientific">Carnobacterium maltaromaticum</name>
    <name type="common">Carnobacterium piscicola</name>
    <dbReference type="NCBI Taxonomy" id="2751"/>
    <lineage>
        <taxon>Bacteria</taxon>
        <taxon>Bacillati</taxon>
        <taxon>Bacillota</taxon>
        <taxon>Bacilli</taxon>
        <taxon>Lactobacillales</taxon>
        <taxon>Carnobacteriaceae</taxon>
        <taxon>Carnobacterium</taxon>
    </lineage>
</organism>
<name>A0AAW9JQJ7_CARML</name>
<gene>
    <name evidence="1" type="ORF">RAK27_08660</name>
</gene>
<evidence type="ECO:0000313" key="2">
    <source>
        <dbReference type="Proteomes" id="UP001290462"/>
    </source>
</evidence>
<dbReference type="AlphaFoldDB" id="A0AAW9JQJ7"/>